<comment type="caution">
    <text evidence="2">The sequence shown here is derived from an EMBL/GenBank/DDBJ whole genome shotgun (WGS) entry which is preliminary data.</text>
</comment>
<dbReference type="AlphaFoldDB" id="A0A1B7LX19"/>
<name>A0A1B7LX19_9MICC</name>
<proteinExistence type="predicted"/>
<dbReference type="OrthoDB" id="4938421at2"/>
<organism evidence="2 3">
    <name type="scientific">Enteractinococcus helveticum</name>
    <dbReference type="NCBI Taxonomy" id="1837282"/>
    <lineage>
        <taxon>Bacteria</taxon>
        <taxon>Bacillati</taxon>
        <taxon>Actinomycetota</taxon>
        <taxon>Actinomycetes</taxon>
        <taxon>Micrococcales</taxon>
        <taxon>Micrococcaceae</taxon>
    </lineage>
</organism>
<sequence length="163" mass="17745">MKKTPALITATLIAVTALAGCSSNAQTESAPEQDTVSVSPESAPEQVATPAISPDTRQAWADDVVNHWLQSADINSFEGFRADDPEAARGYVLDYGSDDNGTVHFTVEGDEWNEKDFSRLIHDFMGSVGYERPGELTETSVTTENGKYTFSMTCEEIPRCDTN</sequence>
<evidence type="ECO:0008006" key="4">
    <source>
        <dbReference type="Google" id="ProtNLM"/>
    </source>
</evidence>
<feature type="chain" id="PRO_5038851013" description="Lipoprotein" evidence="1">
    <location>
        <begin position="20"/>
        <end position="163"/>
    </location>
</feature>
<keyword evidence="3" id="KW-1185">Reference proteome</keyword>
<evidence type="ECO:0000313" key="2">
    <source>
        <dbReference type="EMBL" id="OAV59555.1"/>
    </source>
</evidence>
<gene>
    <name evidence="2" type="ORF">A6F49_17135</name>
</gene>
<evidence type="ECO:0000313" key="3">
    <source>
        <dbReference type="Proteomes" id="UP000078292"/>
    </source>
</evidence>
<accession>A0A1B7LX19</accession>
<dbReference type="RefSeq" id="WP_043058526.1">
    <property type="nucleotide sequence ID" value="NZ_LXEY01000022.1"/>
</dbReference>
<dbReference type="Proteomes" id="UP000078292">
    <property type="component" value="Unassembled WGS sequence"/>
</dbReference>
<keyword evidence="1" id="KW-0732">Signal</keyword>
<protein>
    <recommendedName>
        <fullName evidence="4">Lipoprotein</fullName>
    </recommendedName>
</protein>
<dbReference type="PROSITE" id="PS51257">
    <property type="entry name" value="PROKAR_LIPOPROTEIN"/>
    <property type="match status" value="1"/>
</dbReference>
<dbReference type="EMBL" id="LXEY01000022">
    <property type="protein sequence ID" value="OAV59555.1"/>
    <property type="molecule type" value="Genomic_DNA"/>
</dbReference>
<evidence type="ECO:0000256" key="1">
    <source>
        <dbReference type="SAM" id="SignalP"/>
    </source>
</evidence>
<feature type="signal peptide" evidence="1">
    <location>
        <begin position="1"/>
        <end position="19"/>
    </location>
</feature>
<reference evidence="2 3" key="1">
    <citation type="submission" date="2016-04" db="EMBL/GenBank/DDBJ databases">
        <title>First whole genome shotgun sequence of the bacterium Enteractinococcus sp. strain UASWS1574.</title>
        <authorList>
            <person name="Crovadore J."/>
            <person name="Chablais R."/>
            <person name="Lefort F."/>
        </authorList>
    </citation>
    <scope>NUCLEOTIDE SEQUENCE [LARGE SCALE GENOMIC DNA]</scope>
    <source>
        <strain evidence="2 3">UASWS1574</strain>
    </source>
</reference>